<feature type="compositionally biased region" description="Basic and acidic residues" evidence="1">
    <location>
        <begin position="988"/>
        <end position="1002"/>
    </location>
</feature>
<dbReference type="AlphaFoldDB" id="A0A1R0GLL6"/>
<dbReference type="STRING" id="133383.A0A1R0GLL6"/>
<evidence type="ECO:0000313" key="2">
    <source>
        <dbReference type="EMBL" id="OLY77770.1"/>
    </source>
</evidence>
<sequence length="1129" mass="126458">MDSIPLCTDLISQIISTIDSFDCPAQILSLQILTSTLEKSSSIPTDTCYSILNKVSIFVSYDPTLNDTISISSHDNLSETDFDFEENFLDDDDDDSWKLRSTSVKLVCSIAKYLQTRDIFSPPAFNLLVSRFSEPMDTVRNIVLLEFVGLVNCIDPSKFSKNGYILTDYESSGSVFKPFISSCLTSQSRTLETMTSELLAFSCLLKLSQNNSIPFIQEYLNDLLSSVKPFAKSSYLPGLNIPILNVLNSLFLNNSVFSLDKNDTSLSDPEFHKLESSIQTCLLCLNSANIVEASLAADTLFHALNFVSESEDSSYILPKIQAPILDTIRLSTQKIPGNIHLELSKKCLALIPLTLNLLDPLIVDNESISAIHSIINSFKNPSLVLQATACIYQILSDHKFRDLLSHDDLLITISKCLLRLAGTETKNISPLCFKCLSMCAQLSHLLNDDILSNMVDLVSKSLDSFASEPECIVLLSHISEKIPPSFQLPVLKSLITSLTNSSSNLQYLSSTISQVFYKFGLTSAEYYNSAIDYMLNNSPVTNSQTPFTFGGFISSFIYGAVSRNPSNSSKILDSIYQFVEPNLTIIPDSSTTFCFSLCLTSNFISNQRFSNFKLELISFLNGREDNIIQPAIEKYSSTSRSLVSESISHSISKVFFGEPEILFETLNKTKDFYLSQKPEYFNFQEIYVRSLQIYSSAPEENMNFDPSSNTQFFINKETSQLFIDTIFFLTAELDVSDSKSIDKCNEWARVLGNLVGIFPERTIHQINELSKTLDKCNTLFDYTVTHMLRYKLDDFSSGGLLDLAKLISNNQCDSSYITDSALGLEVYSVNKFNYSHLKVSTPLESPGLTSLFVEKMFKITDKSVLISTESLLLGSAFLSSIISLDSHSPKKPKYYFDLSDDQSSIDSNSALNIELWLVELFSLAKIRTELVKIERIGPFQQITDLGAEIRKLCLTNLNLMFNIWNFQLLLMNTVIYQSETNTNNPVDDSQRNQKKFKPDEPPKPPVILIDALVDGLATQDQNIFIETCNFITLVCSSLATQNFRNSLPPNFDPLTNSKYENFYTRREQLIVQTALQILRSNSPRLQDAISAINDINSKQSDSKTVSNLLESAKQAATSAKRELLSIVTL</sequence>
<dbReference type="Proteomes" id="UP000187455">
    <property type="component" value="Unassembled WGS sequence"/>
</dbReference>
<proteinExistence type="predicted"/>
<evidence type="ECO:0000313" key="3">
    <source>
        <dbReference type="Proteomes" id="UP000187455"/>
    </source>
</evidence>
<reference evidence="2 3" key="1">
    <citation type="journal article" date="2016" name="Mol. Biol. Evol.">
        <title>Genome-Wide Survey of Gut Fungi (Harpellales) Reveals the First Horizontally Transferred Ubiquitin Gene from a Mosquito Host.</title>
        <authorList>
            <person name="Wang Y."/>
            <person name="White M.M."/>
            <person name="Kvist S."/>
            <person name="Moncalvo J.M."/>
        </authorList>
    </citation>
    <scope>NUCLEOTIDE SEQUENCE [LARGE SCALE GENOMIC DNA]</scope>
    <source>
        <strain evidence="2 3">ALG-7-W6</strain>
    </source>
</reference>
<organism evidence="2 3">
    <name type="scientific">Smittium mucronatum</name>
    <dbReference type="NCBI Taxonomy" id="133383"/>
    <lineage>
        <taxon>Eukaryota</taxon>
        <taxon>Fungi</taxon>
        <taxon>Fungi incertae sedis</taxon>
        <taxon>Zoopagomycota</taxon>
        <taxon>Kickxellomycotina</taxon>
        <taxon>Harpellomycetes</taxon>
        <taxon>Harpellales</taxon>
        <taxon>Legeriomycetaceae</taxon>
        <taxon>Smittium</taxon>
    </lineage>
</organism>
<evidence type="ECO:0000256" key="1">
    <source>
        <dbReference type="SAM" id="MobiDB-lite"/>
    </source>
</evidence>
<dbReference type="OrthoDB" id="10339661at2759"/>
<feature type="region of interest" description="Disordered" evidence="1">
    <location>
        <begin position="981"/>
        <end position="1003"/>
    </location>
</feature>
<accession>A0A1R0GLL6</accession>
<dbReference type="InterPro" id="IPR016024">
    <property type="entry name" value="ARM-type_fold"/>
</dbReference>
<protein>
    <submittedName>
        <fullName evidence="2">Uncharacterized protein</fullName>
    </submittedName>
</protein>
<comment type="caution">
    <text evidence="2">The sequence shown here is derived from an EMBL/GenBank/DDBJ whole genome shotgun (WGS) entry which is preliminary data.</text>
</comment>
<dbReference type="EMBL" id="LSSL01007684">
    <property type="protein sequence ID" value="OLY77770.1"/>
    <property type="molecule type" value="Genomic_DNA"/>
</dbReference>
<dbReference type="InterPro" id="IPR011989">
    <property type="entry name" value="ARM-like"/>
</dbReference>
<dbReference type="Gene3D" id="1.25.10.10">
    <property type="entry name" value="Leucine-rich Repeat Variant"/>
    <property type="match status" value="1"/>
</dbReference>
<dbReference type="SUPFAM" id="SSF48371">
    <property type="entry name" value="ARM repeat"/>
    <property type="match status" value="1"/>
</dbReference>
<keyword evidence="3" id="KW-1185">Reference proteome</keyword>
<name>A0A1R0GLL6_9FUNG</name>
<gene>
    <name evidence="2" type="ORF">AYI68_g8195</name>
</gene>